<evidence type="ECO:0000313" key="1">
    <source>
        <dbReference type="EMBL" id="MFC3833415.1"/>
    </source>
</evidence>
<comment type="caution">
    <text evidence="1">The sequence shown here is derived from an EMBL/GenBank/DDBJ whole genome shotgun (WGS) entry which is preliminary data.</text>
</comment>
<accession>A0ABV7Z9N5</accession>
<sequence length="108" mass="11686">MPFDLSGPPDPALLAATPHLHWVGVALIVPRWWAGQRPLEFSVDRRSLQHATVPPELVEAVHAAAALEDRGARVDLWVTGAAPRRLLALQVHDPLEEAVPPAAHLPVS</sequence>
<dbReference type="EMBL" id="JBHRZG010000011">
    <property type="protein sequence ID" value="MFC3833415.1"/>
    <property type="molecule type" value="Genomic_DNA"/>
</dbReference>
<protein>
    <submittedName>
        <fullName evidence="1">Uncharacterized protein</fullName>
    </submittedName>
</protein>
<dbReference type="Proteomes" id="UP001595803">
    <property type="component" value="Unassembled WGS sequence"/>
</dbReference>
<name>A0ABV7Z9N5_9DEIO</name>
<reference evidence="2" key="1">
    <citation type="journal article" date="2019" name="Int. J. Syst. Evol. Microbiol.">
        <title>The Global Catalogue of Microorganisms (GCM) 10K type strain sequencing project: providing services to taxonomists for standard genome sequencing and annotation.</title>
        <authorList>
            <consortium name="The Broad Institute Genomics Platform"/>
            <consortium name="The Broad Institute Genome Sequencing Center for Infectious Disease"/>
            <person name="Wu L."/>
            <person name="Ma J."/>
        </authorList>
    </citation>
    <scope>NUCLEOTIDE SEQUENCE [LARGE SCALE GENOMIC DNA]</scope>
    <source>
        <strain evidence="2">CCTCC AB 2017081</strain>
    </source>
</reference>
<dbReference type="RefSeq" id="WP_380101949.1">
    <property type="nucleotide sequence ID" value="NZ_JBHRZG010000011.1"/>
</dbReference>
<keyword evidence="2" id="KW-1185">Reference proteome</keyword>
<gene>
    <name evidence="1" type="ORF">ACFOSB_11160</name>
</gene>
<evidence type="ECO:0000313" key="2">
    <source>
        <dbReference type="Proteomes" id="UP001595803"/>
    </source>
</evidence>
<proteinExistence type="predicted"/>
<organism evidence="1 2">
    <name type="scientific">Deinococcus rufus</name>
    <dbReference type="NCBI Taxonomy" id="2136097"/>
    <lineage>
        <taxon>Bacteria</taxon>
        <taxon>Thermotogati</taxon>
        <taxon>Deinococcota</taxon>
        <taxon>Deinococci</taxon>
        <taxon>Deinococcales</taxon>
        <taxon>Deinococcaceae</taxon>
        <taxon>Deinococcus</taxon>
    </lineage>
</organism>